<feature type="compositionally biased region" description="Basic residues" evidence="1">
    <location>
        <begin position="185"/>
        <end position="198"/>
    </location>
</feature>
<evidence type="ECO:0000313" key="2">
    <source>
        <dbReference type="EMBL" id="KAF8787040.1"/>
    </source>
</evidence>
<keyword evidence="3" id="KW-1185">Reference proteome</keyword>
<reference evidence="2" key="2">
    <citation type="submission" date="2020-06" db="EMBL/GenBank/DDBJ databases">
        <authorList>
            <person name="Sheffer M."/>
        </authorList>
    </citation>
    <scope>NUCLEOTIDE SEQUENCE</scope>
</reference>
<name>A0A8T0FCI8_ARGBR</name>
<dbReference type="Proteomes" id="UP000807504">
    <property type="component" value="Unassembled WGS sequence"/>
</dbReference>
<protein>
    <submittedName>
        <fullName evidence="2">Uncharacterized protein</fullName>
    </submittedName>
</protein>
<dbReference type="EMBL" id="JABXBU010000015">
    <property type="protein sequence ID" value="KAF8787040.1"/>
    <property type="molecule type" value="Genomic_DNA"/>
</dbReference>
<feature type="region of interest" description="Disordered" evidence="1">
    <location>
        <begin position="173"/>
        <end position="198"/>
    </location>
</feature>
<proteinExistence type="predicted"/>
<evidence type="ECO:0000256" key="1">
    <source>
        <dbReference type="SAM" id="MobiDB-lite"/>
    </source>
</evidence>
<gene>
    <name evidence="2" type="ORF">HNY73_008676</name>
</gene>
<reference evidence="2" key="1">
    <citation type="journal article" date="2020" name="bioRxiv">
        <title>Chromosome-level reference genome of the European wasp spider Argiope bruennichi: a resource for studies on range expansion and evolutionary adaptation.</title>
        <authorList>
            <person name="Sheffer M.M."/>
            <person name="Hoppe A."/>
            <person name="Krehenwinkel H."/>
            <person name="Uhl G."/>
            <person name="Kuss A.W."/>
            <person name="Jensen L."/>
            <person name="Jensen C."/>
            <person name="Gillespie R.G."/>
            <person name="Hoff K.J."/>
            <person name="Prost S."/>
        </authorList>
    </citation>
    <scope>NUCLEOTIDE SEQUENCE</scope>
</reference>
<dbReference type="AlphaFoldDB" id="A0A8T0FCI8"/>
<sequence length="198" mass="21279">MGKKCASKLDKTSGQGLIEKRTQGGGKRKKCFCIFCWRRGGRGVRNQPGGGLSGAGGKNRYRRRGGWRQVNAGFVGECFGKKGMSGSAGVVRHTGRSQQGGRGKALVAAKQCVNTAWKKRLQCHCMLLVGRASRPCLIVHLDGVCGRFERCAHNCCTLETHVQLWRRAVAGVRGSPGKTGGGIGQKRREKPGGSGKRK</sequence>
<evidence type="ECO:0000313" key="3">
    <source>
        <dbReference type="Proteomes" id="UP000807504"/>
    </source>
</evidence>
<accession>A0A8T0FCI8</accession>
<comment type="caution">
    <text evidence="2">The sequence shown here is derived from an EMBL/GenBank/DDBJ whole genome shotgun (WGS) entry which is preliminary data.</text>
</comment>
<organism evidence="2 3">
    <name type="scientific">Argiope bruennichi</name>
    <name type="common">Wasp spider</name>
    <name type="synonym">Aranea bruennichi</name>
    <dbReference type="NCBI Taxonomy" id="94029"/>
    <lineage>
        <taxon>Eukaryota</taxon>
        <taxon>Metazoa</taxon>
        <taxon>Ecdysozoa</taxon>
        <taxon>Arthropoda</taxon>
        <taxon>Chelicerata</taxon>
        <taxon>Arachnida</taxon>
        <taxon>Araneae</taxon>
        <taxon>Araneomorphae</taxon>
        <taxon>Entelegynae</taxon>
        <taxon>Araneoidea</taxon>
        <taxon>Araneidae</taxon>
        <taxon>Argiope</taxon>
    </lineage>
</organism>